<keyword evidence="2" id="KW-1185">Reference proteome</keyword>
<reference evidence="2" key="1">
    <citation type="journal article" date="2013" name="Nature">
        <title>Pan genome of the phytoplankton Emiliania underpins its global distribution.</title>
        <authorList>
            <person name="Read B.A."/>
            <person name="Kegel J."/>
            <person name="Klute M.J."/>
            <person name="Kuo A."/>
            <person name="Lefebvre S.C."/>
            <person name="Maumus F."/>
            <person name="Mayer C."/>
            <person name="Miller J."/>
            <person name="Monier A."/>
            <person name="Salamov A."/>
            <person name="Young J."/>
            <person name="Aguilar M."/>
            <person name="Claverie J.M."/>
            <person name="Frickenhaus S."/>
            <person name="Gonzalez K."/>
            <person name="Herman E.K."/>
            <person name="Lin Y.C."/>
            <person name="Napier J."/>
            <person name="Ogata H."/>
            <person name="Sarno A.F."/>
            <person name="Shmutz J."/>
            <person name="Schroeder D."/>
            <person name="de Vargas C."/>
            <person name="Verret F."/>
            <person name="von Dassow P."/>
            <person name="Valentin K."/>
            <person name="Van de Peer Y."/>
            <person name="Wheeler G."/>
            <person name="Dacks J.B."/>
            <person name="Delwiche C.F."/>
            <person name="Dyhrman S.T."/>
            <person name="Glockner G."/>
            <person name="John U."/>
            <person name="Richards T."/>
            <person name="Worden A.Z."/>
            <person name="Zhang X."/>
            <person name="Grigoriev I.V."/>
            <person name="Allen A.E."/>
            <person name="Bidle K."/>
            <person name="Borodovsky M."/>
            <person name="Bowler C."/>
            <person name="Brownlee C."/>
            <person name="Cock J.M."/>
            <person name="Elias M."/>
            <person name="Gladyshev V.N."/>
            <person name="Groth M."/>
            <person name="Guda C."/>
            <person name="Hadaegh A."/>
            <person name="Iglesias-Rodriguez M.D."/>
            <person name="Jenkins J."/>
            <person name="Jones B.M."/>
            <person name="Lawson T."/>
            <person name="Leese F."/>
            <person name="Lindquist E."/>
            <person name="Lobanov A."/>
            <person name="Lomsadze A."/>
            <person name="Malik S.B."/>
            <person name="Marsh M.E."/>
            <person name="Mackinder L."/>
            <person name="Mock T."/>
            <person name="Mueller-Roeber B."/>
            <person name="Pagarete A."/>
            <person name="Parker M."/>
            <person name="Probert I."/>
            <person name="Quesneville H."/>
            <person name="Raines C."/>
            <person name="Rensing S.A."/>
            <person name="Riano-Pachon D.M."/>
            <person name="Richier S."/>
            <person name="Rokitta S."/>
            <person name="Shiraiwa Y."/>
            <person name="Soanes D.M."/>
            <person name="van der Giezen M."/>
            <person name="Wahlund T.M."/>
            <person name="Williams B."/>
            <person name="Wilson W."/>
            <person name="Wolfe G."/>
            <person name="Wurch L.L."/>
        </authorList>
    </citation>
    <scope>NUCLEOTIDE SEQUENCE</scope>
</reference>
<dbReference type="HOGENOM" id="CLU_1028320_0_0_1"/>
<proteinExistence type="predicted"/>
<accession>A0A0D3IP17</accession>
<dbReference type="Proteomes" id="UP000013827">
    <property type="component" value="Unassembled WGS sequence"/>
</dbReference>
<dbReference type="RefSeq" id="XP_005765431.1">
    <property type="nucleotide sequence ID" value="XM_005765374.1"/>
</dbReference>
<dbReference type="GeneID" id="17259153"/>
<name>A0A0D3IP17_EMIH1</name>
<dbReference type="EnsemblProtists" id="EOD13002">
    <property type="protein sequence ID" value="EOD13002"/>
    <property type="gene ID" value="EMIHUDRAFT_256997"/>
</dbReference>
<organism evidence="1 2">
    <name type="scientific">Emiliania huxleyi (strain CCMP1516)</name>
    <dbReference type="NCBI Taxonomy" id="280463"/>
    <lineage>
        <taxon>Eukaryota</taxon>
        <taxon>Haptista</taxon>
        <taxon>Haptophyta</taxon>
        <taxon>Prymnesiophyceae</taxon>
        <taxon>Isochrysidales</taxon>
        <taxon>Noelaerhabdaceae</taxon>
        <taxon>Emiliania</taxon>
    </lineage>
</organism>
<dbReference type="KEGG" id="ehx:EMIHUDRAFT_256997"/>
<reference evidence="1" key="2">
    <citation type="submission" date="2024-10" db="UniProtKB">
        <authorList>
            <consortium name="EnsemblProtists"/>
        </authorList>
    </citation>
    <scope>IDENTIFICATION</scope>
</reference>
<dbReference type="PaxDb" id="2903-EOD13002"/>
<dbReference type="AlphaFoldDB" id="A0A0D3IP17"/>
<evidence type="ECO:0000313" key="1">
    <source>
        <dbReference type="EnsemblProtists" id="EOD13002"/>
    </source>
</evidence>
<sequence length="271" mass="29528">MVQCESMEDCAAFSYTTGAASNFCAPCVTKDRSALLDWMVGSAQTSHYVMCVPPPQMIAAAPPAVRYRPASLGQNIGPECSAAALLGQNVGPRGGVLVWDPYMSLFDRIKPYLYYRTARHVRVDIWQVGLTNRILQTGIIVAFIATVITSNSWAASERPLGVVNAWEDGGRYGFAPTLNRSSEYYSYCASPDHNYVYSSNYEYIMPECRNLQPEEIVTKGIGSISFTTSIIETYEYSWECGNQSAATRAKEASCGGAVVDRTNAAAPPAST</sequence>
<protein>
    <submittedName>
        <fullName evidence="1">Uncharacterized protein</fullName>
    </submittedName>
</protein>
<evidence type="ECO:0000313" key="2">
    <source>
        <dbReference type="Proteomes" id="UP000013827"/>
    </source>
</evidence>